<proteinExistence type="predicted"/>
<keyword evidence="2" id="KW-1185">Reference proteome</keyword>
<dbReference type="EMBL" id="FTPD01000045">
    <property type="protein sequence ID" value="SIT57992.1"/>
    <property type="molecule type" value="Genomic_DNA"/>
</dbReference>
<dbReference type="PANTHER" id="PTHR39327:SF1">
    <property type="entry name" value="BLR5470 PROTEIN"/>
    <property type="match status" value="1"/>
</dbReference>
<dbReference type="InterPro" id="IPR010319">
    <property type="entry name" value="Transglutaminase-like_Cys_pept"/>
</dbReference>
<reference evidence="2" key="1">
    <citation type="submission" date="2017-01" db="EMBL/GenBank/DDBJ databases">
        <authorList>
            <person name="Brunel B."/>
        </authorList>
    </citation>
    <scope>NUCLEOTIDE SEQUENCE [LARGE SCALE GENOMIC DNA]</scope>
</reference>
<name>A0A1R3VDH1_9HYPH</name>
<sequence length="190" mass="20682">MMSATPMEKASADVVPGAMATGQPTSIPVGYIEFCRRRAAECAIRSGKSAPVLLSAGMEGKLASVNKLVNRSIRPASDLDVHGMMEFWSYPDHALGDCEDYVLLKRRLLGQQGISLSNLLITVVRKQDGEGHAVLTVKTDKGDYVLDNLNNDVKPWSATGYRFIKRQSSTHTGRWVAIVEHPDVLVGAVD</sequence>
<gene>
    <name evidence="1" type="ORF">BQ8794_50094</name>
</gene>
<dbReference type="Proteomes" id="UP000188388">
    <property type="component" value="Unassembled WGS sequence"/>
</dbReference>
<evidence type="ECO:0000313" key="2">
    <source>
        <dbReference type="Proteomes" id="UP000188388"/>
    </source>
</evidence>
<dbReference type="STRING" id="1631249.BQ8794_50094"/>
<dbReference type="Pfam" id="PF06035">
    <property type="entry name" value="Peptidase_C93"/>
    <property type="match status" value="1"/>
</dbReference>
<evidence type="ECO:0000313" key="1">
    <source>
        <dbReference type="EMBL" id="SIT57992.1"/>
    </source>
</evidence>
<accession>A0A1R3VDH1</accession>
<dbReference type="PANTHER" id="PTHR39327">
    <property type="match status" value="1"/>
</dbReference>
<dbReference type="AlphaFoldDB" id="A0A1R3VDH1"/>
<organism evidence="1 2">
    <name type="scientific">Mesorhizobium prunaredense</name>
    <dbReference type="NCBI Taxonomy" id="1631249"/>
    <lineage>
        <taxon>Bacteria</taxon>
        <taxon>Pseudomonadati</taxon>
        <taxon>Pseudomonadota</taxon>
        <taxon>Alphaproteobacteria</taxon>
        <taxon>Hyphomicrobiales</taxon>
        <taxon>Phyllobacteriaceae</taxon>
        <taxon>Mesorhizobium</taxon>
    </lineage>
</organism>
<dbReference type="Gene3D" id="3.10.620.30">
    <property type="match status" value="1"/>
</dbReference>
<protein>
    <submittedName>
        <fullName evidence="1">Transglutaminase family protein cysteine peptidase BTLCP</fullName>
    </submittedName>
</protein>